<evidence type="ECO:0000313" key="3">
    <source>
        <dbReference type="Proteomes" id="UP000615446"/>
    </source>
</evidence>
<accession>A0A8H3R0L0</accession>
<organism evidence="2 3">
    <name type="scientific">Rhizophagus clarus</name>
    <dbReference type="NCBI Taxonomy" id="94130"/>
    <lineage>
        <taxon>Eukaryota</taxon>
        <taxon>Fungi</taxon>
        <taxon>Fungi incertae sedis</taxon>
        <taxon>Mucoromycota</taxon>
        <taxon>Glomeromycotina</taxon>
        <taxon>Glomeromycetes</taxon>
        <taxon>Glomerales</taxon>
        <taxon>Glomeraceae</taxon>
        <taxon>Rhizophagus</taxon>
    </lineage>
</organism>
<protein>
    <submittedName>
        <fullName evidence="2">Zinc finger and SCAN domain-containing protein 29-like</fullName>
    </submittedName>
</protein>
<gene>
    <name evidence="2" type="ORF">RCL2_002555200</name>
</gene>
<dbReference type="OrthoDB" id="2410147at2759"/>
<dbReference type="AlphaFoldDB" id="A0A8H3R0L0"/>
<dbReference type="EMBL" id="BLAL01000278">
    <property type="protein sequence ID" value="GES99033.1"/>
    <property type="molecule type" value="Genomic_DNA"/>
</dbReference>
<proteinExistence type="predicted"/>
<name>A0A8H3R0L0_9GLOM</name>
<comment type="caution">
    <text evidence="2">The sequence shown here is derived from an EMBL/GenBank/DDBJ whole genome shotgun (WGS) entry which is preliminary data.</text>
</comment>
<reference evidence="2" key="1">
    <citation type="submission" date="2019-10" db="EMBL/GenBank/DDBJ databases">
        <title>Conservation and host-specific expression of non-tandemly repeated heterogenous ribosome RNA gene in arbuscular mycorrhizal fungi.</title>
        <authorList>
            <person name="Maeda T."/>
            <person name="Kobayashi Y."/>
            <person name="Nakagawa T."/>
            <person name="Ezawa T."/>
            <person name="Yamaguchi K."/>
            <person name="Bino T."/>
            <person name="Nishimoto Y."/>
            <person name="Shigenobu S."/>
            <person name="Kawaguchi M."/>
        </authorList>
    </citation>
    <scope>NUCLEOTIDE SEQUENCE</scope>
    <source>
        <strain evidence="2">HR1</strain>
    </source>
</reference>
<dbReference type="Pfam" id="PF13837">
    <property type="entry name" value="Myb_DNA-bind_4"/>
    <property type="match status" value="1"/>
</dbReference>
<feature type="domain" description="Myb/SANT-like DNA-binding" evidence="1">
    <location>
        <begin position="115"/>
        <end position="195"/>
    </location>
</feature>
<evidence type="ECO:0000259" key="1">
    <source>
        <dbReference type="Pfam" id="PF13837"/>
    </source>
</evidence>
<evidence type="ECO:0000313" key="2">
    <source>
        <dbReference type="EMBL" id="GES99033.1"/>
    </source>
</evidence>
<dbReference type="Proteomes" id="UP000615446">
    <property type="component" value="Unassembled WGS sequence"/>
</dbReference>
<sequence length="264" mass="30868">MNQIQVVEKTSTKCVNSSYKPVSKKKTSNTTRLSSRLILPKPQQQIASLPQQQQQEVQQQIDLVLYENYNETILPREDEILYNEGENLPPERNVTKQLRDDANQNQDIDERSGGWKDSEIKILLDYLQENFSSWFKGNKTKFYNDVVRNILPNKEPIAIKSKLARLIKKYETIKKHNNQSGIERKNWYWYDTLDLIFGTRENIAPSFLANKSTSDKIDDNKEENEVKKVGNKKQKVKSNVEVMATAIVEMNQTREKIWEKKISN</sequence>
<dbReference type="InterPro" id="IPR044822">
    <property type="entry name" value="Myb_DNA-bind_4"/>
</dbReference>